<reference evidence="3" key="1">
    <citation type="submission" date="2016-11" db="EMBL/GenBank/DDBJ databases">
        <title>The novel Pseudomonas putida plasmid p12969-2 harbors an In127-carrying multidrug-resistant region.</title>
        <authorList>
            <person name="Xu Y."/>
            <person name="Niu Y."/>
            <person name="Sun F."/>
            <person name="Yang Y."/>
            <person name="Luo W."/>
            <person name="Wang Z."/>
        </authorList>
    </citation>
    <scope>NUCLEOTIDE SEQUENCE</scope>
    <source>
        <strain evidence="3">12969</strain>
        <plasmid evidence="3">p12969-2</plasmid>
    </source>
</reference>
<gene>
    <name evidence="3" type="primary">traX</name>
    <name evidence="4" type="ORF">EFK07_05975</name>
</gene>
<accession>A0A1W6QY57</accession>
<dbReference type="EMBL" id="RJAI01000012">
    <property type="protein sequence ID" value="RNF92646.1"/>
    <property type="molecule type" value="Genomic_DNA"/>
</dbReference>
<geneLocation type="plasmid" evidence="3">
    <name>p12969-2</name>
</geneLocation>
<dbReference type="AlphaFoldDB" id="A0A1W6QY57"/>
<organism evidence="3">
    <name type="scientific">Pseudomonas putida</name>
    <name type="common">Arthrobacter siderocapsulatus</name>
    <dbReference type="NCBI Taxonomy" id="303"/>
    <lineage>
        <taxon>Bacteria</taxon>
        <taxon>Pseudomonadati</taxon>
        <taxon>Pseudomonadota</taxon>
        <taxon>Gammaproteobacteria</taxon>
        <taxon>Pseudomonadales</taxon>
        <taxon>Pseudomonadaceae</taxon>
        <taxon>Pseudomonas</taxon>
    </lineage>
</organism>
<proteinExistence type="predicted"/>
<dbReference type="RefSeq" id="WP_054912962.1">
    <property type="nucleotide sequence ID" value="NZ_KY270855.1"/>
</dbReference>
<dbReference type="EMBL" id="KY270855">
    <property type="protein sequence ID" value="ARO46420.1"/>
    <property type="molecule type" value="Genomic_DNA"/>
</dbReference>
<evidence type="ECO:0000256" key="2">
    <source>
        <dbReference type="SAM" id="Phobius"/>
    </source>
</evidence>
<dbReference type="Proteomes" id="UP000278162">
    <property type="component" value="Unassembled WGS sequence"/>
</dbReference>
<keyword evidence="3" id="KW-0614">Plasmid</keyword>
<evidence type="ECO:0000313" key="5">
    <source>
        <dbReference type="Proteomes" id="UP000278162"/>
    </source>
</evidence>
<feature type="transmembrane region" description="Helical" evidence="2">
    <location>
        <begin position="138"/>
        <end position="157"/>
    </location>
</feature>
<evidence type="ECO:0000313" key="4">
    <source>
        <dbReference type="EMBL" id="RNF92646.1"/>
    </source>
</evidence>
<feature type="region of interest" description="Disordered" evidence="1">
    <location>
        <begin position="68"/>
        <end position="91"/>
    </location>
</feature>
<keyword evidence="2" id="KW-1133">Transmembrane helix</keyword>
<keyword evidence="2" id="KW-0472">Membrane</keyword>
<feature type="compositionally biased region" description="Basic and acidic residues" evidence="1">
    <location>
        <begin position="1"/>
        <end position="13"/>
    </location>
</feature>
<evidence type="ECO:0000256" key="1">
    <source>
        <dbReference type="SAM" id="MobiDB-lite"/>
    </source>
</evidence>
<evidence type="ECO:0000313" key="3">
    <source>
        <dbReference type="EMBL" id="ARO46420.1"/>
    </source>
</evidence>
<keyword evidence="2" id="KW-0812">Transmembrane</keyword>
<feature type="region of interest" description="Disordered" evidence="1">
    <location>
        <begin position="1"/>
        <end position="20"/>
    </location>
</feature>
<feature type="transmembrane region" description="Helical" evidence="2">
    <location>
        <begin position="110"/>
        <end position="132"/>
    </location>
</feature>
<name>A0A1W6QY57_PSEPU</name>
<protein>
    <submittedName>
        <fullName evidence="3">Conjugal transfer protein TraX</fullName>
    </submittedName>
</protein>
<reference evidence="4 5" key="2">
    <citation type="submission" date="2018-10" db="EMBL/GenBank/DDBJ databases">
        <title>An outbreak of IMP-63 producing strain in France.</title>
        <authorList>
            <person name="Bour M."/>
            <person name="Liapis E."/>
            <person name="Plesiat P."/>
        </authorList>
    </citation>
    <scope>NUCLEOTIDE SEQUENCE [LARGE SCALE GENOMIC DNA]</scope>
    <source>
        <strain evidence="4 5">12917</strain>
    </source>
</reference>
<feature type="compositionally biased region" description="Basic and acidic residues" evidence="1">
    <location>
        <begin position="68"/>
        <end position="78"/>
    </location>
</feature>
<sequence length="206" mass="23355">MSDEQQKPSKTDDQPQPSKVRRGLSIGLHVVLPFWAMRQTYRLAKNEVARSKEHLGIIRQLSAEAKETLRDRREKGDDEQQSFSEAMNSRKPGSMSIPELYRYFLSRKRACQLAALVLGLFAALGILLGVHFDSSKGVIQGLLSIATAMPLLFAMALSAQLRLWQLKTERLSKAEKGGLKDFFRENRNWFRQLLDPEYGHGKGGRP</sequence>